<evidence type="ECO:0000313" key="3">
    <source>
        <dbReference type="EMBL" id="GHC44584.1"/>
    </source>
</evidence>
<dbReference type="CDD" id="cd06422">
    <property type="entry name" value="NTP_transferase_like_1"/>
    <property type="match status" value="1"/>
</dbReference>
<dbReference type="AlphaFoldDB" id="A0A918TEV7"/>
<keyword evidence="3" id="KW-0548">Nucleotidyltransferase</keyword>
<proteinExistence type="predicted"/>
<dbReference type="EMBL" id="BMXI01000002">
    <property type="protein sequence ID" value="GHC44584.1"/>
    <property type="molecule type" value="Genomic_DNA"/>
</dbReference>
<reference evidence="3" key="1">
    <citation type="journal article" date="2014" name="Int. J. Syst. Evol. Microbiol.">
        <title>Complete genome sequence of Corynebacterium casei LMG S-19264T (=DSM 44701T), isolated from a smear-ripened cheese.</title>
        <authorList>
            <consortium name="US DOE Joint Genome Institute (JGI-PGF)"/>
            <person name="Walter F."/>
            <person name="Albersmeier A."/>
            <person name="Kalinowski J."/>
            <person name="Ruckert C."/>
        </authorList>
    </citation>
    <scope>NUCLEOTIDE SEQUENCE</scope>
    <source>
        <strain evidence="3">KCTC 12988</strain>
    </source>
</reference>
<organism evidence="3 4">
    <name type="scientific">Roseibacillus persicicus</name>
    <dbReference type="NCBI Taxonomy" id="454148"/>
    <lineage>
        <taxon>Bacteria</taxon>
        <taxon>Pseudomonadati</taxon>
        <taxon>Verrucomicrobiota</taxon>
        <taxon>Verrucomicrobiia</taxon>
        <taxon>Verrucomicrobiales</taxon>
        <taxon>Verrucomicrobiaceae</taxon>
        <taxon>Roseibacillus</taxon>
    </lineage>
</organism>
<dbReference type="InterPro" id="IPR005835">
    <property type="entry name" value="NTP_transferase_dom"/>
</dbReference>
<comment type="caution">
    <text evidence="3">The sequence shown here is derived from an EMBL/GenBank/DDBJ whole genome shotgun (WGS) entry which is preliminary data.</text>
</comment>
<dbReference type="InterPro" id="IPR050486">
    <property type="entry name" value="Mannose-1P_guanyltransferase"/>
</dbReference>
<feature type="domain" description="Glucose-1-phosphate adenylyltransferase/Bifunctional protein GlmU-like C-terminal hexapeptide" evidence="2">
    <location>
        <begin position="246"/>
        <end position="292"/>
    </location>
</feature>
<gene>
    <name evidence="3" type="ORF">GCM10007100_07300</name>
</gene>
<name>A0A918TEV7_9BACT</name>
<keyword evidence="4" id="KW-1185">Reference proteome</keyword>
<dbReference type="InterPro" id="IPR029044">
    <property type="entry name" value="Nucleotide-diphossugar_trans"/>
</dbReference>
<dbReference type="Proteomes" id="UP000644507">
    <property type="component" value="Unassembled WGS sequence"/>
</dbReference>
<sequence length="304" mass="32729">MKKAFLLGAGLGTRLRPMTNTAPKPLVPVFHRPLATHALDHLAAAGIEEVAINTHHLHKEWERAFPKGRYQALKLHFFHEKDLLETGGGIKNIESFIAGDPILVYNGDILTNIRIDELIASHTASENTATLAARTDGPGQHLAVRGSQIIDIRNMLEVSEGSHQFTGIYCINPEVLELIPANEKVSIIPAFLILAGQGKLGAFDADAGHWLDLGTREAYLETHGIGAPLETGKDLEPIHETARVEVGATITNSWIGPDCEVGRDADITDSILWPGTVVEAGASLTNCIVHSPTPVEGSHSNADL</sequence>
<dbReference type="Pfam" id="PF24894">
    <property type="entry name" value="Hexapep_GlmU"/>
    <property type="match status" value="1"/>
</dbReference>
<protein>
    <submittedName>
        <fullName evidence="3">Mannose-1-phosphate guanylyltransferase</fullName>
    </submittedName>
</protein>
<dbReference type="Pfam" id="PF00483">
    <property type="entry name" value="NTP_transferase"/>
    <property type="match status" value="1"/>
</dbReference>
<dbReference type="RefSeq" id="WP_189567447.1">
    <property type="nucleotide sequence ID" value="NZ_BMXI01000002.1"/>
</dbReference>
<dbReference type="Gene3D" id="3.90.550.10">
    <property type="entry name" value="Spore Coat Polysaccharide Biosynthesis Protein SpsA, Chain A"/>
    <property type="match status" value="1"/>
</dbReference>
<dbReference type="GO" id="GO:0016779">
    <property type="term" value="F:nucleotidyltransferase activity"/>
    <property type="evidence" value="ECO:0007669"/>
    <property type="project" value="UniProtKB-KW"/>
</dbReference>
<dbReference type="SUPFAM" id="SSF53448">
    <property type="entry name" value="Nucleotide-diphospho-sugar transferases"/>
    <property type="match status" value="1"/>
</dbReference>
<keyword evidence="3" id="KW-0808">Transferase</keyword>
<dbReference type="Gene3D" id="2.160.10.10">
    <property type="entry name" value="Hexapeptide repeat proteins"/>
    <property type="match status" value="1"/>
</dbReference>
<reference evidence="3" key="2">
    <citation type="submission" date="2020-09" db="EMBL/GenBank/DDBJ databases">
        <authorList>
            <person name="Sun Q."/>
            <person name="Kim S."/>
        </authorList>
    </citation>
    <scope>NUCLEOTIDE SEQUENCE</scope>
    <source>
        <strain evidence="3">KCTC 12988</strain>
    </source>
</reference>
<evidence type="ECO:0000313" key="4">
    <source>
        <dbReference type="Proteomes" id="UP000644507"/>
    </source>
</evidence>
<dbReference type="InterPro" id="IPR056818">
    <property type="entry name" value="GlmU/GlgC-like_hexapep"/>
</dbReference>
<dbReference type="PANTHER" id="PTHR22572">
    <property type="entry name" value="SUGAR-1-PHOSPHATE GUANYL TRANSFERASE"/>
    <property type="match status" value="1"/>
</dbReference>
<evidence type="ECO:0000259" key="2">
    <source>
        <dbReference type="Pfam" id="PF24894"/>
    </source>
</evidence>
<feature type="domain" description="Nucleotidyl transferase" evidence="1">
    <location>
        <begin position="3"/>
        <end position="223"/>
    </location>
</feature>
<accession>A0A918TEV7</accession>
<evidence type="ECO:0000259" key="1">
    <source>
        <dbReference type="Pfam" id="PF00483"/>
    </source>
</evidence>